<organism evidence="2 3">
    <name type="scientific">Candidatus Weimeria bifida</name>
    <dbReference type="NCBI Taxonomy" id="2599074"/>
    <lineage>
        <taxon>Bacteria</taxon>
        <taxon>Bacillati</taxon>
        <taxon>Bacillota</taxon>
        <taxon>Clostridia</taxon>
        <taxon>Lachnospirales</taxon>
        <taxon>Lachnospiraceae</taxon>
        <taxon>Candidatus Weimeria</taxon>
    </lineage>
</organism>
<protein>
    <submittedName>
        <fullName evidence="2">Transposase</fullName>
    </submittedName>
</protein>
<dbReference type="AlphaFoldDB" id="A0A6N7IZQ5"/>
<evidence type="ECO:0000313" key="3">
    <source>
        <dbReference type="Proteomes" id="UP000460257"/>
    </source>
</evidence>
<evidence type="ECO:0000259" key="1">
    <source>
        <dbReference type="Pfam" id="PF03050"/>
    </source>
</evidence>
<keyword evidence="3" id="KW-1185">Reference proteome</keyword>
<gene>
    <name evidence="2" type="ORF">FRC54_02390</name>
</gene>
<reference evidence="2" key="1">
    <citation type="journal article" date="2020" name="Appl. Environ. Microbiol.">
        <title>Medium-Chain Fatty Acid Synthesis by 'Candidatus Weimeria bifida' gen. nov., sp. nov., and 'Candidatus Pseudoramibacter fermentans' sp. nov.</title>
        <authorList>
            <person name="Scarborough M.J."/>
            <person name="Myers K.S."/>
            <person name="Donohue T.J."/>
            <person name="Noguera D.R."/>
        </authorList>
    </citation>
    <scope>NUCLEOTIDE SEQUENCE</scope>
    <source>
        <strain evidence="2">LCO1.1</strain>
    </source>
</reference>
<dbReference type="InterPro" id="IPR004291">
    <property type="entry name" value="Transposase_IS66_central"/>
</dbReference>
<name>A0A6N7IZQ5_9FIRM</name>
<proteinExistence type="predicted"/>
<evidence type="ECO:0000313" key="2">
    <source>
        <dbReference type="EMBL" id="MQN00827.1"/>
    </source>
</evidence>
<comment type="caution">
    <text evidence="2">The sequence shown here is derived from an EMBL/GenBank/DDBJ whole genome shotgun (WGS) entry which is preliminary data.</text>
</comment>
<accession>A0A6N7IZQ5</accession>
<sequence>MAGWLISVYRYYLKPVHLTMKKQLIKSKLLHCDETPFVMPKKSKQYMWVLHSPGAEVLRYIFMISGSEEW</sequence>
<dbReference type="Proteomes" id="UP000460257">
    <property type="component" value="Unassembled WGS sequence"/>
</dbReference>
<feature type="domain" description="Transposase IS66 central" evidence="1">
    <location>
        <begin position="1"/>
        <end position="52"/>
    </location>
</feature>
<dbReference type="EMBL" id="VOGC01000002">
    <property type="protein sequence ID" value="MQN00827.1"/>
    <property type="molecule type" value="Genomic_DNA"/>
</dbReference>
<dbReference type="Pfam" id="PF03050">
    <property type="entry name" value="DDE_Tnp_IS66"/>
    <property type="match status" value="1"/>
</dbReference>